<protein>
    <recommendedName>
        <fullName evidence="9">DNA 3'-5' helicase</fullName>
        <ecNumber evidence="9">5.6.2.4</ecNumber>
    </recommendedName>
    <alternativeName>
        <fullName evidence="10">DNA 3'-5' helicase II</fullName>
    </alternativeName>
</protein>
<keyword evidence="3 12" id="KW-0378">Hydrolase</keyword>
<dbReference type="PANTHER" id="PTHR11070">
    <property type="entry name" value="UVRD / RECB / PCRA DNA HELICASE FAMILY MEMBER"/>
    <property type="match status" value="1"/>
</dbReference>
<dbReference type="GO" id="GO:0000725">
    <property type="term" value="P:recombinational repair"/>
    <property type="evidence" value="ECO:0007669"/>
    <property type="project" value="TreeGrafter"/>
</dbReference>
<evidence type="ECO:0000256" key="5">
    <source>
        <dbReference type="ARBA" id="ARBA00022840"/>
    </source>
</evidence>
<organism evidence="15 16">
    <name type="scientific">Estrella lausannensis</name>
    <dbReference type="NCBI Taxonomy" id="483423"/>
    <lineage>
        <taxon>Bacteria</taxon>
        <taxon>Pseudomonadati</taxon>
        <taxon>Chlamydiota</taxon>
        <taxon>Chlamydiia</taxon>
        <taxon>Parachlamydiales</taxon>
        <taxon>Candidatus Criblamydiaceae</taxon>
        <taxon>Estrella</taxon>
    </lineage>
</organism>
<evidence type="ECO:0000256" key="3">
    <source>
        <dbReference type="ARBA" id="ARBA00022801"/>
    </source>
</evidence>
<keyword evidence="7" id="KW-0413">Isomerase</keyword>
<gene>
    <name evidence="15" type="primary">uvrD</name>
    <name evidence="15" type="ORF">ELAC_0075</name>
</gene>
<evidence type="ECO:0000256" key="1">
    <source>
        <dbReference type="ARBA" id="ARBA00009922"/>
    </source>
</evidence>
<keyword evidence="6" id="KW-0238">DNA-binding</keyword>
<evidence type="ECO:0000259" key="13">
    <source>
        <dbReference type="PROSITE" id="PS51198"/>
    </source>
</evidence>
<dbReference type="EMBL" id="CWGJ01000001">
    <property type="protein sequence ID" value="CRX37438.1"/>
    <property type="molecule type" value="Genomic_DNA"/>
</dbReference>
<dbReference type="CDD" id="cd18807">
    <property type="entry name" value="SF1_C_UvrD"/>
    <property type="match status" value="1"/>
</dbReference>
<dbReference type="SUPFAM" id="SSF52540">
    <property type="entry name" value="P-loop containing nucleoside triphosphate hydrolases"/>
    <property type="match status" value="1"/>
</dbReference>
<dbReference type="InterPro" id="IPR013986">
    <property type="entry name" value="DExx_box_DNA_helicase_dom_sf"/>
</dbReference>
<dbReference type="Gene3D" id="3.40.50.300">
    <property type="entry name" value="P-loop containing nucleotide triphosphate hydrolases"/>
    <property type="match status" value="2"/>
</dbReference>
<evidence type="ECO:0000313" key="16">
    <source>
        <dbReference type="Proteomes" id="UP000220251"/>
    </source>
</evidence>
<accession>A0A0H5DNQ6</accession>
<dbReference type="Proteomes" id="UP000220251">
    <property type="component" value="Unassembled WGS sequence"/>
</dbReference>
<dbReference type="GO" id="GO:0043138">
    <property type="term" value="F:3'-5' DNA helicase activity"/>
    <property type="evidence" value="ECO:0007669"/>
    <property type="project" value="UniProtKB-EC"/>
</dbReference>
<feature type="binding site" evidence="12">
    <location>
        <begin position="33"/>
        <end position="40"/>
    </location>
    <ligand>
        <name>ATP</name>
        <dbReference type="ChEBI" id="CHEBI:30616"/>
    </ligand>
</feature>
<reference evidence="16" key="1">
    <citation type="submission" date="2015-06" db="EMBL/GenBank/DDBJ databases">
        <authorList>
            <person name="Bertelli C."/>
        </authorList>
    </citation>
    <scope>NUCLEOTIDE SEQUENCE [LARGE SCALE GENOMIC DNA]</scope>
    <source>
        <strain evidence="16">CRIB-30</strain>
    </source>
</reference>
<feature type="domain" description="UvrD-like helicase ATP-binding" evidence="13">
    <location>
        <begin position="12"/>
        <end position="279"/>
    </location>
</feature>
<dbReference type="AlphaFoldDB" id="A0A0H5DNQ6"/>
<keyword evidence="16" id="KW-1185">Reference proteome</keyword>
<feature type="domain" description="UvrD-like helicase C-terminal" evidence="14">
    <location>
        <begin position="280"/>
        <end position="552"/>
    </location>
</feature>
<evidence type="ECO:0000256" key="7">
    <source>
        <dbReference type="ARBA" id="ARBA00023235"/>
    </source>
</evidence>
<dbReference type="Gene3D" id="1.10.486.10">
    <property type="entry name" value="PCRA, domain 4"/>
    <property type="match status" value="1"/>
</dbReference>
<dbReference type="InterPro" id="IPR014017">
    <property type="entry name" value="DNA_helicase_UvrD-like_C"/>
</dbReference>
<comment type="catalytic activity">
    <reaction evidence="8">
        <text>Couples ATP hydrolysis with the unwinding of duplex DNA by translocating in the 3'-5' direction.</text>
        <dbReference type="EC" id="5.6.2.4"/>
    </reaction>
</comment>
<evidence type="ECO:0000256" key="8">
    <source>
        <dbReference type="ARBA" id="ARBA00034617"/>
    </source>
</evidence>
<comment type="similarity">
    <text evidence="1">Belongs to the helicase family. UvrD subfamily.</text>
</comment>
<dbReference type="PROSITE" id="PS51198">
    <property type="entry name" value="UVRD_HELICASE_ATP_BIND"/>
    <property type="match status" value="1"/>
</dbReference>
<dbReference type="RefSeq" id="WP_239414276.1">
    <property type="nucleotide sequence ID" value="NZ_CWGJ01000001.1"/>
</dbReference>
<evidence type="ECO:0000256" key="9">
    <source>
        <dbReference type="ARBA" id="ARBA00034808"/>
    </source>
</evidence>
<dbReference type="GO" id="GO:0016887">
    <property type="term" value="F:ATP hydrolysis activity"/>
    <property type="evidence" value="ECO:0007669"/>
    <property type="project" value="RHEA"/>
</dbReference>
<dbReference type="InterPro" id="IPR014016">
    <property type="entry name" value="UvrD-like_ATP-bd"/>
</dbReference>
<keyword evidence="2 12" id="KW-0547">Nucleotide-binding</keyword>
<dbReference type="GO" id="GO:0005829">
    <property type="term" value="C:cytosol"/>
    <property type="evidence" value="ECO:0007669"/>
    <property type="project" value="TreeGrafter"/>
</dbReference>
<dbReference type="InterPro" id="IPR000212">
    <property type="entry name" value="DNA_helicase_UvrD/REP"/>
</dbReference>
<evidence type="ECO:0000256" key="11">
    <source>
        <dbReference type="ARBA" id="ARBA00048988"/>
    </source>
</evidence>
<evidence type="ECO:0000256" key="10">
    <source>
        <dbReference type="ARBA" id="ARBA00034923"/>
    </source>
</evidence>
<dbReference type="CDD" id="cd17932">
    <property type="entry name" value="DEXQc_UvrD"/>
    <property type="match status" value="1"/>
</dbReference>
<evidence type="ECO:0000259" key="14">
    <source>
        <dbReference type="PROSITE" id="PS51217"/>
    </source>
</evidence>
<evidence type="ECO:0000256" key="2">
    <source>
        <dbReference type="ARBA" id="ARBA00022741"/>
    </source>
</evidence>
<sequence>MQTAFLTTGKKMELTEEQNEAVFHREGPMLVLAGAGSGKTRVVTTRIVHLIQSGIKPSQIVGLTFTNKAAGEMKERIRKMLHLDVLISTFHSLGARILRESAEAFSMTPSFSIYDDEDQEKVIKECMKESGMLVAAGDMKTVRAFISRCKNSLTISEDEDPVHVDLFRRYQEKLKNYGAVDFDDLIYLPALLLREYPEVLAAYQARWSYFMIDEYQDTNHAQFELVKLLAGASENVFAVGDPDQSIYSWRGSTMRNIMQFERDFKNARVIRLEENFRSTQIILEAANSVIENNEERYEKRLWSRLGQGEKIAQFVGGDEREEASFVAGEIKSLSLQGVSYDEVGVLYRTNSQSRALEDELLLNSIPYTIIGGISFYQRKEVKDVLSFLKMAESDRDFLAFLRTVNLPKRGIGEASLAKIKEAFEAQQLGIIPFLKQIVSGSAALSLPKKQREGLVQYIQAIDGLREKRGGAIADLLSFAIHDTGYMQFLKGDEGFEDRQENLNELFAKGLEWDMKGGGTLTTFLEELALKPSSQEAEVGGKVRLMTLHNSKGLEFPAVFIVGVEEDLLPHVNSRGSQERLEEERRLFYVGMTRAKEKLLLCRCLFRSIWGQERTQRASRFIREIDPDKLVKAGKKERAPARAEIAEEDTGETLEGAYRVGDRVIHKDFGVGEIRDVQLGSLGIVYKVYFTQDRSLKSLVAKFAPLKKL</sequence>
<dbReference type="GO" id="GO:0033202">
    <property type="term" value="C:DNA helicase complex"/>
    <property type="evidence" value="ECO:0007669"/>
    <property type="project" value="TreeGrafter"/>
</dbReference>
<comment type="catalytic activity">
    <reaction evidence="11">
        <text>ATP + H2O = ADP + phosphate + H(+)</text>
        <dbReference type="Rhea" id="RHEA:13065"/>
        <dbReference type="ChEBI" id="CHEBI:15377"/>
        <dbReference type="ChEBI" id="CHEBI:15378"/>
        <dbReference type="ChEBI" id="CHEBI:30616"/>
        <dbReference type="ChEBI" id="CHEBI:43474"/>
        <dbReference type="ChEBI" id="CHEBI:456216"/>
        <dbReference type="EC" id="5.6.2.4"/>
    </reaction>
</comment>
<evidence type="ECO:0000256" key="6">
    <source>
        <dbReference type="ARBA" id="ARBA00023125"/>
    </source>
</evidence>
<evidence type="ECO:0000313" key="15">
    <source>
        <dbReference type="EMBL" id="CRX37438.1"/>
    </source>
</evidence>
<dbReference type="Gene3D" id="1.10.10.160">
    <property type="match status" value="1"/>
</dbReference>
<dbReference type="Pfam" id="PF00580">
    <property type="entry name" value="UvrD-helicase"/>
    <property type="match status" value="1"/>
</dbReference>
<dbReference type="PANTHER" id="PTHR11070:SF2">
    <property type="entry name" value="ATP-DEPENDENT DNA HELICASE SRS2"/>
    <property type="match status" value="1"/>
</dbReference>
<keyword evidence="4 12" id="KW-0347">Helicase</keyword>
<dbReference type="Pfam" id="PF21196">
    <property type="entry name" value="PcrA_UvrD_tudor"/>
    <property type="match status" value="1"/>
</dbReference>
<dbReference type="PROSITE" id="PS51217">
    <property type="entry name" value="UVRD_HELICASE_CTER"/>
    <property type="match status" value="1"/>
</dbReference>
<name>A0A0H5DNQ6_9BACT</name>
<dbReference type="GO" id="GO:0003677">
    <property type="term" value="F:DNA binding"/>
    <property type="evidence" value="ECO:0007669"/>
    <property type="project" value="UniProtKB-KW"/>
</dbReference>
<dbReference type="EC" id="5.6.2.4" evidence="9"/>
<evidence type="ECO:0000256" key="4">
    <source>
        <dbReference type="ARBA" id="ARBA00022806"/>
    </source>
</evidence>
<dbReference type="InterPro" id="IPR027417">
    <property type="entry name" value="P-loop_NTPase"/>
</dbReference>
<proteinExistence type="inferred from homology"/>
<evidence type="ECO:0000256" key="12">
    <source>
        <dbReference type="PROSITE-ProRule" id="PRU00560"/>
    </source>
</evidence>
<dbReference type="GO" id="GO:0005524">
    <property type="term" value="F:ATP binding"/>
    <property type="evidence" value="ECO:0007669"/>
    <property type="project" value="UniProtKB-UniRule"/>
</dbReference>
<dbReference type="Pfam" id="PF13361">
    <property type="entry name" value="UvrD_C"/>
    <property type="match status" value="1"/>
</dbReference>
<keyword evidence="5 12" id="KW-0067">ATP-binding</keyword>